<accession>A0A6A2YYC6</accession>
<dbReference type="Proteomes" id="UP000436088">
    <property type="component" value="Unassembled WGS sequence"/>
</dbReference>
<protein>
    <recommendedName>
        <fullName evidence="4">CCHC-type domain-containing protein</fullName>
    </recommendedName>
</protein>
<dbReference type="PANTHER" id="PTHR31286:SF173">
    <property type="entry name" value="DUF4283 DOMAIN-CONTAINING PROTEIN"/>
    <property type="match status" value="1"/>
</dbReference>
<sequence length="810" mass="91030">MMEETSTHAIETLVSSHGCPTNDEATKRVRFKPHDDEALQDLEMEPVELNSPDHSYAAALTGKTATRSTQAKIAEDFEIADEDKITANSILYAHGPENRYFLARFQNDEDYIKVLAEAWIRFLGLPEYMYNKKILSSIGSLVGKVAKLHFHKDTSNRRRFALIAVYVDLTKPLISKLEVGNKIQVVEYENLPSIYFSCGRFGHMKEACPSSSQPHDQQSSEVKTVINAHAFSKQVTNALEEVETAPYGPWMMVEKRHRKKSTGPTKSSEQAIGSKISGSRFTALNADAQSNDIIPEQPGETVVIPAPRSILNLFPRLMLRMADVSMQDGSVDTAMHSPIHNQPSTSRSAEIINLAGSNFHTSTNLIFDNSLGMEGQLVKSSLGLSKRKVVAFIEKASSNILPISTSLHPPVSRRTQSSKDRGASYFRTLTNLVISRPLSMIMLNKGCGGHRFPWILKEYTQEHKPDLMALLEFPRILKEYTQEHKPDLMALLETCISGIKADRSIASFGFENSFRVEAAGFSGGIWMVWNAHLRVEIIAAHPQFVHAKVTSTVSARPLFVSIIYGLCFSRLLAPPNHIHLGRFGSWQGGPNIHNSTNLFRITGSNEGGLCNLYQEKQKLKKYLANIQAMFDHNSSAHLLDKELKVRTKLEDILDHEELLWQQKSRATWVKDRDRNTKYFHSRAMTRPKSNRIQGMKLSSGDWCFEDEVLRNEAILFFSLYWGNRVVQVSSQSEKFLRLSNSDLQCLDAVISNDEIKQELFNMSPLKASGIDGLHALFFQSQWATVGESVCNCINSCSYTQICTFLLVNVC</sequence>
<proteinExistence type="predicted"/>
<feature type="compositionally biased region" description="Polar residues" evidence="1">
    <location>
        <begin position="7"/>
        <end position="19"/>
    </location>
</feature>
<evidence type="ECO:0008006" key="4">
    <source>
        <dbReference type="Google" id="ProtNLM"/>
    </source>
</evidence>
<dbReference type="EMBL" id="VEPZ02001257">
    <property type="protein sequence ID" value="KAE8683912.1"/>
    <property type="molecule type" value="Genomic_DNA"/>
</dbReference>
<gene>
    <name evidence="2" type="ORF">F3Y22_tig00111166pilonHSYRG00310</name>
</gene>
<dbReference type="InterPro" id="IPR040256">
    <property type="entry name" value="At4g02000-like"/>
</dbReference>
<dbReference type="PANTHER" id="PTHR31286">
    <property type="entry name" value="GLYCINE-RICH CELL WALL STRUCTURAL PROTEIN 1.8-LIKE"/>
    <property type="match status" value="1"/>
</dbReference>
<organism evidence="2 3">
    <name type="scientific">Hibiscus syriacus</name>
    <name type="common">Rose of Sharon</name>
    <dbReference type="NCBI Taxonomy" id="106335"/>
    <lineage>
        <taxon>Eukaryota</taxon>
        <taxon>Viridiplantae</taxon>
        <taxon>Streptophyta</taxon>
        <taxon>Embryophyta</taxon>
        <taxon>Tracheophyta</taxon>
        <taxon>Spermatophyta</taxon>
        <taxon>Magnoliopsida</taxon>
        <taxon>eudicotyledons</taxon>
        <taxon>Gunneridae</taxon>
        <taxon>Pentapetalae</taxon>
        <taxon>rosids</taxon>
        <taxon>malvids</taxon>
        <taxon>Malvales</taxon>
        <taxon>Malvaceae</taxon>
        <taxon>Malvoideae</taxon>
        <taxon>Hibiscus</taxon>
    </lineage>
</organism>
<evidence type="ECO:0000256" key="1">
    <source>
        <dbReference type="SAM" id="MobiDB-lite"/>
    </source>
</evidence>
<keyword evidence="3" id="KW-1185">Reference proteome</keyword>
<name>A0A6A2YYC6_HIBSY</name>
<comment type="caution">
    <text evidence="2">The sequence shown here is derived from an EMBL/GenBank/DDBJ whole genome shotgun (WGS) entry which is preliminary data.</text>
</comment>
<feature type="region of interest" description="Disordered" evidence="1">
    <location>
        <begin position="1"/>
        <end position="24"/>
    </location>
</feature>
<reference evidence="2" key="1">
    <citation type="submission" date="2019-09" db="EMBL/GenBank/DDBJ databases">
        <title>Draft genome information of white flower Hibiscus syriacus.</title>
        <authorList>
            <person name="Kim Y.-M."/>
        </authorList>
    </citation>
    <scope>NUCLEOTIDE SEQUENCE [LARGE SCALE GENOMIC DNA]</scope>
    <source>
        <strain evidence="2">YM2019G1</strain>
    </source>
</reference>
<evidence type="ECO:0000313" key="3">
    <source>
        <dbReference type="Proteomes" id="UP000436088"/>
    </source>
</evidence>
<evidence type="ECO:0000313" key="2">
    <source>
        <dbReference type="EMBL" id="KAE8683912.1"/>
    </source>
</evidence>
<dbReference type="AlphaFoldDB" id="A0A6A2YYC6"/>